<dbReference type="Proteomes" id="UP001187415">
    <property type="component" value="Unassembled WGS sequence"/>
</dbReference>
<dbReference type="EMBL" id="JAUPFM010000017">
    <property type="protein sequence ID" value="KAK2824036.1"/>
    <property type="molecule type" value="Genomic_DNA"/>
</dbReference>
<keyword evidence="3" id="KW-1185">Reference proteome</keyword>
<protein>
    <submittedName>
        <fullName evidence="2">Uncharacterized protein</fullName>
    </submittedName>
</protein>
<reference evidence="2" key="1">
    <citation type="submission" date="2023-07" db="EMBL/GenBank/DDBJ databases">
        <title>Chromosome-level Genome Assembly of Striped Snakehead (Channa striata).</title>
        <authorList>
            <person name="Liu H."/>
        </authorList>
    </citation>
    <scope>NUCLEOTIDE SEQUENCE</scope>
    <source>
        <strain evidence="2">Gz</strain>
        <tissue evidence="2">Muscle</tissue>
    </source>
</reference>
<evidence type="ECO:0000313" key="2">
    <source>
        <dbReference type="EMBL" id="KAK2824036.1"/>
    </source>
</evidence>
<feature type="chain" id="PRO_5041668190" evidence="1">
    <location>
        <begin position="20"/>
        <end position="81"/>
    </location>
</feature>
<comment type="caution">
    <text evidence="2">The sequence shown here is derived from an EMBL/GenBank/DDBJ whole genome shotgun (WGS) entry which is preliminary data.</text>
</comment>
<feature type="signal peptide" evidence="1">
    <location>
        <begin position="1"/>
        <end position="19"/>
    </location>
</feature>
<dbReference type="AlphaFoldDB" id="A0AA88LTY0"/>
<evidence type="ECO:0000256" key="1">
    <source>
        <dbReference type="SAM" id="SignalP"/>
    </source>
</evidence>
<accession>A0AA88LTY0</accession>
<gene>
    <name evidence="2" type="ORF">Q5P01_021211</name>
</gene>
<sequence>MLHLLGVIVGLLMVIVCFSKGLKEENKTKKSQLLESSANNKMMDLSEQDVHLLAKILSAGLVEADPDYLHHLKGYRDLHGT</sequence>
<name>A0AA88LTY0_CHASR</name>
<proteinExistence type="predicted"/>
<organism evidence="2 3">
    <name type="scientific">Channa striata</name>
    <name type="common">Snakehead murrel</name>
    <name type="synonym">Ophicephalus striatus</name>
    <dbReference type="NCBI Taxonomy" id="64152"/>
    <lineage>
        <taxon>Eukaryota</taxon>
        <taxon>Metazoa</taxon>
        <taxon>Chordata</taxon>
        <taxon>Craniata</taxon>
        <taxon>Vertebrata</taxon>
        <taxon>Euteleostomi</taxon>
        <taxon>Actinopterygii</taxon>
        <taxon>Neopterygii</taxon>
        <taxon>Teleostei</taxon>
        <taxon>Neoteleostei</taxon>
        <taxon>Acanthomorphata</taxon>
        <taxon>Anabantaria</taxon>
        <taxon>Anabantiformes</taxon>
        <taxon>Channoidei</taxon>
        <taxon>Channidae</taxon>
        <taxon>Channa</taxon>
    </lineage>
</organism>
<evidence type="ECO:0000313" key="3">
    <source>
        <dbReference type="Proteomes" id="UP001187415"/>
    </source>
</evidence>
<keyword evidence="1" id="KW-0732">Signal</keyword>